<keyword evidence="5 7" id="KW-1133">Transmembrane helix</keyword>
<organism evidence="9 10">
    <name type="scientific">Tumebacillus lacus</name>
    <dbReference type="NCBI Taxonomy" id="2995335"/>
    <lineage>
        <taxon>Bacteria</taxon>
        <taxon>Bacillati</taxon>
        <taxon>Bacillota</taxon>
        <taxon>Bacilli</taxon>
        <taxon>Bacillales</taxon>
        <taxon>Alicyclobacillaceae</taxon>
        <taxon>Tumebacillus</taxon>
    </lineage>
</organism>
<dbReference type="SUPFAM" id="SSF144091">
    <property type="entry name" value="Rhomboid-like"/>
    <property type="match status" value="1"/>
</dbReference>
<keyword evidence="4" id="KW-0378">Hydrolase</keyword>
<keyword evidence="10" id="KW-1185">Reference proteome</keyword>
<feature type="transmembrane region" description="Helical" evidence="7">
    <location>
        <begin position="214"/>
        <end position="240"/>
    </location>
</feature>
<evidence type="ECO:0000256" key="4">
    <source>
        <dbReference type="ARBA" id="ARBA00022801"/>
    </source>
</evidence>
<dbReference type="Pfam" id="PF01694">
    <property type="entry name" value="Rhomboid"/>
    <property type="match status" value="1"/>
</dbReference>
<dbReference type="Proteomes" id="UP001208017">
    <property type="component" value="Unassembled WGS sequence"/>
</dbReference>
<feature type="transmembrane region" description="Helical" evidence="7">
    <location>
        <begin position="339"/>
        <end position="361"/>
    </location>
</feature>
<dbReference type="PANTHER" id="PTHR43731:SF14">
    <property type="entry name" value="PRESENILIN-ASSOCIATED RHOMBOID-LIKE PROTEIN, MITOCHONDRIAL"/>
    <property type="match status" value="1"/>
</dbReference>
<evidence type="ECO:0000256" key="7">
    <source>
        <dbReference type="SAM" id="Phobius"/>
    </source>
</evidence>
<evidence type="ECO:0000256" key="5">
    <source>
        <dbReference type="ARBA" id="ARBA00022989"/>
    </source>
</evidence>
<evidence type="ECO:0000256" key="6">
    <source>
        <dbReference type="ARBA" id="ARBA00023136"/>
    </source>
</evidence>
<dbReference type="InterPro" id="IPR035952">
    <property type="entry name" value="Rhomboid-like_sf"/>
</dbReference>
<feature type="transmembrane region" description="Helical" evidence="7">
    <location>
        <begin position="367"/>
        <end position="385"/>
    </location>
</feature>
<dbReference type="Gene3D" id="1.20.1540.10">
    <property type="entry name" value="Rhomboid-like"/>
    <property type="match status" value="1"/>
</dbReference>
<sequence>MFANQSSEQQRVTALMYQMAQSLIAHDDFTILPQDPRAGQDEGEDGVSQAVLYRRQFNTMQVVRLIRADRHDLGYIERLMQEEVRRLDAARRENAVGRMYVLTFFIFPHWRSDENIRAVSQAGVYAGLTRNRGALAVAVDAARGVLGPVPGEDAGKEISFDRLAEIVARFPNEEFPAEVLERTPQQWEAQLGELSHRRQERVEQVMRPEGKTRIVTAVLALTVMIWLLATAYPNLVLGYGLMIPGRIQMGEFWRLITPMFLHYEFAHLAFNMLSLYVFGRFVERIYGSGRFAVIYLLAGIAGCLLSFALNDQPSLGASGAVFGLFGALLAFGQYDRRAFAMTIGASVYGLLIMNLIFGFLMPNVDNWGHIGGLIGGYLTAMMLGLQGRAAKRRAMYALGYAAFAVLTFGVGMR</sequence>
<comment type="subcellular location">
    <subcellularLocation>
        <location evidence="1">Membrane</location>
        <topology evidence="1">Multi-pass membrane protein</topology>
    </subcellularLocation>
</comment>
<feature type="domain" description="Peptidase S54 rhomboid" evidence="8">
    <location>
        <begin position="250"/>
        <end position="384"/>
    </location>
</feature>
<keyword evidence="6 7" id="KW-0472">Membrane</keyword>
<evidence type="ECO:0000256" key="2">
    <source>
        <dbReference type="ARBA" id="ARBA00009045"/>
    </source>
</evidence>
<dbReference type="GO" id="GO:0008233">
    <property type="term" value="F:peptidase activity"/>
    <property type="evidence" value="ECO:0007669"/>
    <property type="project" value="UniProtKB-KW"/>
</dbReference>
<accession>A0ABT3WWE6</accession>
<protein>
    <submittedName>
        <fullName evidence="9">Rhomboid family intramembrane serine protease</fullName>
    </submittedName>
</protein>
<dbReference type="EMBL" id="JAPMLT010000001">
    <property type="protein sequence ID" value="MCX7568995.1"/>
    <property type="molecule type" value="Genomic_DNA"/>
</dbReference>
<feature type="transmembrane region" description="Helical" evidence="7">
    <location>
        <begin position="291"/>
        <end position="309"/>
    </location>
</feature>
<name>A0ABT3WWE6_9BACL</name>
<reference evidence="9 10" key="1">
    <citation type="submission" date="2022-11" db="EMBL/GenBank/DDBJ databases">
        <title>Study of microbial diversity in lake waters.</title>
        <authorList>
            <person name="Zhang J."/>
        </authorList>
    </citation>
    <scope>NUCLEOTIDE SEQUENCE [LARGE SCALE GENOMIC DNA]</scope>
    <source>
        <strain evidence="9 10">DT12</strain>
    </source>
</reference>
<dbReference type="PANTHER" id="PTHR43731">
    <property type="entry name" value="RHOMBOID PROTEASE"/>
    <property type="match status" value="1"/>
</dbReference>
<dbReference type="InterPro" id="IPR050925">
    <property type="entry name" value="Rhomboid_protease_S54"/>
</dbReference>
<evidence type="ECO:0000313" key="10">
    <source>
        <dbReference type="Proteomes" id="UP001208017"/>
    </source>
</evidence>
<keyword evidence="3 7" id="KW-0812">Transmembrane</keyword>
<dbReference type="RefSeq" id="WP_267150224.1">
    <property type="nucleotide sequence ID" value="NZ_JAPMLT010000001.1"/>
</dbReference>
<feature type="transmembrane region" description="Helical" evidence="7">
    <location>
        <begin position="260"/>
        <end position="279"/>
    </location>
</feature>
<evidence type="ECO:0000256" key="1">
    <source>
        <dbReference type="ARBA" id="ARBA00004141"/>
    </source>
</evidence>
<proteinExistence type="inferred from homology"/>
<dbReference type="InterPro" id="IPR022764">
    <property type="entry name" value="Peptidase_S54_rhomboid_dom"/>
</dbReference>
<evidence type="ECO:0000259" key="8">
    <source>
        <dbReference type="Pfam" id="PF01694"/>
    </source>
</evidence>
<keyword evidence="9" id="KW-0645">Protease</keyword>
<feature type="transmembrane region" description="Helical" evidence="7">
    <location>
        <begin position="394"/>
        <end position="412"/>
    </location>
</feature>
<comment type="caution">
    <text evidence="9">The sequence shown here is derived from an EMBL/GenBank/DDBJ whole genome shotgun (WGS) entry which is preliminary data.</text>
</comment>
<gene>
    <name evidence="9" type="ORF">OS242_03335</name>
</gene>
<comment type="similarity">
    <text evidence="2">Belongs to the peptidase S54 family.</text>
</comment>
<feature type="transmembrane region" description="Helical" evidence="7">
    <location>
        <begin position="315"/>
        <end position="332"/>
    </location>
</feature>
<dbReference type="GO" id="GO:0006508">
    <property type="term" value="P:proteolysis"/>
    <property type="evidence" value="ECO:0007669"/>
    <property type="project" value="UniProtKB-KW"/>
</dbReference>
<evidence type="ECO:0000313" key="9">
    <source>
        <dbReference type="EMBL" id="MCX7568995.1"/>
    </source>
</evidence>
<evidence type="ECO:0000256" key="3">
    <source>
        <dbReference type="ARBA" id="ARBA00022692"/>
    </source>
</evidence>